<evidence type="ECO:0000313" key="3">
    <source>
        <dbReference type="Proteomes" id="UP001066276"/>
    </source>
</evidence>
<protein>
    <submittedName>
        <fullName evidence="2">Uncharacterized protein</fullName>
    </submittedName>
</protein>
<dbReference type="AlphaFoldDB" id="A0AAV7TH42"/>
<evidence type="ECO:0000313" key="2">
    <source>
        <dbReference type="EMBL" id="KAJ1175908.1"/>
    </source>
</evidence>
<accession>A0AAV7TH42</accession>
<feature type="compositionally biased region" description="Basic and acidic residues" evidence="1">
    <location>
        <begin position="46"/>
        <end position="55"/>
    </location>
</feature>
<organism evidence="2 3">
    <name type="scientific">Pleurodeles waltl</name>
    <name type="common">Iberian ribbed newt</name>
    <dbReference type="NCBI Taxonomy" id="8319"/>
    <lineage>
        <taxon>Eukaryota</taxon>
        <taxon>Metazoa</taxon>
        <taxon>Chordata</taxon>
        <taxon>Craniata</taxon>
        <taxon>Vertebrata</taxon>
        <taxon>Euteleostomi</taxon>
        <taxon>Amphibia</taxon>
        <taxon>Batrachia</taxon>
        <taxon>Caudata</taxon>
        <taxon>Salamandroidea</taxon>
        <taxon>Salamandridae</taxon>
        <taxon>Pleurodelinae</taxon>
        <taxon>Pleurodeles</taxon>
    </lineage>
</organism>
<comment type="caution">
    <text evidence="2">The sequence shown here is derived from an EMBL/GenBank/DDBJ whole genome shotgun (WGS) entry which is preliminary data.</text>
</comment>
<proteinExistence type="predicted"/>
<gene>
    <name evidence="2" type="ORF">NDU88_001193</name>
</gene>
<name>A0AAV7TH42_PLEWA</name>
<feature type="compositionally biased region" description="Polar residues" evidence="1">
    <location>
        <begin position="1"/>
        <end position="13"/>
    </location>
</feature>
<keyword evidence="3" id="KW-1185">Reference proteome</keyword>
<reference evidence="2" key="1">
    <citation type="journal article" date="2022" name="bioRxiv">
        <title>Sequencing and chromosome-scale assembly of the giantPleurodeles waltlgenome.</title>
        <authorList>
            <person name="Brown T."/>
            <person name="Elewa A."/>
            <person name="Iarovenko S."/>
            <person name="Subramanian E."/>
            <person name="Araus A.J."/>
            <person name="Petzold A."/>
            <person name="Susuki M."/>
            <person name="Suzuki K.-i.T."/>
            <person name="Hayashi T."/>
            <person name="Toyoda A."/>
            <person name="Oliveira C."/>
            <person name="Osipova E."/>
            <person name="Leigh N.D."/>
            <person name="Simon A."/>
            <person name="Yun M.H."/>
        </authorList>
    </citation>
    <scope>NUCLEOTIDE SEQUENCE</scope>
    <source>
        <strain evidence="2">20211129_DDA</strain>
        <tissue evidence="2">Liver</tissue>
    </source>
</reference>
<dbReference type="EMBL" id="JANPWB010000006">
    <property type="protein sequence ID" value="KAJ1175908.1"/>
    <property type="molecule type" value="Genomic_DNA"/>
</dbReference>
<evidence type="ECO:0000256" key="1">
    <source>
        <dbReference type="SAM" id="MobiDB-lite"/>
    </source>
</evidence>
<sequence length="74" mass="8469">MQSIRTVAETQTLLDMPPFPEESMSQPAEQEQDPTMPRVRKGKLRKPTETESHKERVALLRHLKFQGHVSDAVS</sequence>
<dbReference type="Proteomes" id="UP001066276">
    <property type="component" value="Chromosome 3_2"/>
</dbReference>
<feature type="region of interest" description="Disordered" evidence="1">
    <location>
        <begin position="1"/>
        <end position="55"/>
    </location>
</feature>